<evidence type="ECO:0000313" key="1">
    <source>
        <dbReference type="EMBL" id="EGF86013.1"/>
    </source>
</evidence>
<protein>
    <submittedName>
        <fullName evidence="1">Uncharacterized protein</fullName>
    </submittedName>
</protein>
<dbReference type="RefSeq" id="WP_003147994.1">
    <property type="nucleotide sequence ID" value="NZ_GL883586.1"/>
</dbReference>
<dbReference type="AlphaFoldDB" id="A0AA87B5Z7"/>
<sequence>MINVKPLIYKELSKIATNVTDTYPADWETFPVVIYLEEENKPHEWLDNGVEETTYLRYKVDIFDKESTSNIAVEVDKVFSSLGLKRTMAQDMPDPSNLRHKVMRFEGIYDPDTNIVYQYRMEG</sequence>
<reference evidence="1 2" key="1">
    <citation type="submission" date="2011-03" db="EMBL/GenBank/DDBJ databases">
        <title>The Genome Sequence of Gemella haemolysans M341.</title>
        <authorList>
            <consortium name="The Broad Institute Genome Sequencing Platform"/>
            <consortium name="The Broad Institute Genome Sequencing Center for Infectious Disease"/>
            <person name="Earl A."/>
            <person name="Ward D."/>
            <person name="Feldgarden M."/>
            <person name="Gevers D."/>
            <person name="Sibley C.D."/>
            <person name="Field T.R."/>
            <person name="Grinwis M."/>
            <person name="Eshaghurshan C.S."/>
            <person name="Surette M.G."/>
            <person name="Young S.K."/>
            <person name="Zeng Q."/>
            <person name="Gargeya S."/>
            <person name="Fitzgerald M."/>
            <person name="Haas B."/>
            <person name="Abouelleil A."/>
            <person name="Alvarado L."/>
            <person name="Arachchi H.M."/>
            <person name="Berlin A."/>
            <person name="Brown A."/>
            <person name="Chapman S.B."/>
            <person name="Chen Z."/>
            <person name="Dunbar C."/>
            <person name="Freedman E."/>
            <person name="Gearin G."/>
            <person name="Gellesch M."/>
            <person name="Goldberg J."/>
            <person name="Griggs A."/>
            <person name="Gujja S."/>
            <person name="Heilman E.R."/>
            <person name="Heiman D."/>
            <person name="Howarth C."/>
            <person name="Larson L."/>
            <person name="Lui A."/>
            <person name="MacDonald P.J.P."/>
            <person name="Mehta T."/>
            <person name="Montmayeur A."/>
            <person name="Murphy C."/>
            <person name="Neiman D."/>
            <person name="Pearson M."/>
            <person name="Priest M."/>
            <person name="Roberts A."/>
            <person name="Saif S."/>
            <person name="Shea T."/>
            <person name="Shenoy N."/>
            <person name="Sisk P."/>
            <person name="Stolte C."/>
            <person name="Sykes S."/>
            <person name="White J."/>
            <person name="Yandava C."/>
            <person name="Wortman J."/>
            <person name="Nusbaum C."/>
            <person name="Birren B."/>
        </authorList>
    </citation>
    <scope>NUCLEOTIDE SEQUENCE [LARGE SCALE GENOMIC DNA]</scope>
    <source>
        <strain evidence="1 2">M341</strain>
    </source>
</reference>
<name>A0AA87B5Z7_9BACL</name>
<comment type="caution">
    <text evidence="1">The sequence shown here is derived from an EMBL/GenBank/DDBJ whole genome shotgun (WGS) entry which is preliminary data.</text>
</comment>
<evidence type="ECO:0000313" key="2">
    <source>
        <dbReference type="Proteomes" id="UP000004773"/>
    </source>
</evidence>
<gene>
    <name evidence="1" type="ORF">HMPREF0428_01815</name>
</gene>
<organism evidence="1 2">
    <name type="scientific">Gemella haemolysans M341</name>
    <dbReference type="NCBI Taxonomy" id="562981"/>
    <lineage>
        <taxon>Bacteria</taxon>
        <taxon>Bacillati</taxon>
        <taxon>Bacillota</taxon>
        <taxon>Bacilli</taxon>
        <taxon>Bacillales</taxon>
        <taxon>Gemellaceae</taxon>
        <taxon>Gemella</taxon>
    </lineage>
</organism>
<dbReference type="EMBL" id="ACRO01000047">
    <property type="protein sequence ID" value="EGF86013.1"/>
    <property type="molecule type" value="Genomic_DNA"/>
</dbReference>
<proteinExistence type="predicted"/>
<dbReference type="Proteomes" id="UP000004773">
    <property type="component" value="Unassembled WGS sequence"/>
</dbReference>
<accession>A0AA87B5Z7</accession>